<dbReference type="PANTHER" id="PTHR33175:SF2">
    <property type="entry name" value="INTEGRATION HOST FACTOR SUBUNIT ALPHA"/>
    <property type="match status" value="1"/>
</dbReference>
<dbReference type="CDD" id="cd13836">
    <property type="entry name" value="IHF_B"/>
    <property type="match status" value="1"/>
</dbReference>
<dbReference type="Proteomes" id="UP000179243">
    <property type="component" value="Unassembled WGS sequence"/>
</dbReference>
<sequence length="121" mass="13415">MANVTKKDLVELIAGKTGLTQVDTKVIVETLFESVARSLQEGNNIEIRGFGRFKIKKKKERVARNPRTGASVNVKEGLKPIFEASKELKIKINEKRRSSQSRVTGGDDVKSSGDKPSEPIY</sequence>
<dbReference type="AlphaFoldDB" id="A0A1F7F7G2"/>
<dbReference type="InterPro" id="IPR010992">
    <property type="entry name" value="IHF-like_DNA-bd_dom_sf"/>
</dbReference>
<dbReference type="Pfam" id="PF00216">
    <property type="entry name" value="Bac_DNA_binding"/>
    <property type="match status" value="1"/>
</dbReference>
<reference evidence="4 5" key="1">
    <citation type="journal article" date="2016" name="Nat. Commun.">
        <title>Thousands of microbial genomes shed light on interconnected biogeochemical processes in an aquifer system.</title>
        <authorList>
            <person name="Anantharaman K."/>
            <person name="Brown C.T."/>
            <person name="Hug L.A."/>
            <person name="Sharon I."/>
            <person name="Castelle C.J."/>
            <person name="Probst A.J."/>
            <person name="Thomas B.C."/>
            <person name="Singh A."/>
            <person name="Wilkins M.J."/>
            <person name="Karaoz U."/>
            <person name="Brodie E.L."/>
            <person name="Williams K.H."/>
            <person name="Hubbard S.S."/>
            <person name="Banfield J.F."/>
        </authorList>
    </citation>
    <scope>NUCLEOTIDE SEQUENCE [LARGE SCALE GENOMIC DNA]</scope>
</reference>
<dbReference type="PRINTS" id="PR01727">
    <property type="entry name" value="DNABINDINGHU"/>
</dbReference>
<dbReference type="PANTHER" id="PTHR33175">
    <property type="entry name" value="DNA-BINDING PROTEIN HU"/>
    <property type="match status" value="1"/>
</dbReference>
<proteinExistence type="inferred from homology"/>
<comment type="similarity">
    <text evidence="2">Belongs to the bacterial histone-like protein family.</text>
</comment>
<organism evidence="4 5">
    <name type="scientific">Candidatus Raymondbacteria bacterium RIFOXYD12_FULL_49_13</name>
    <dbReference type="NCBI Taxonomy" id="1817890"/>
    <lineage>
        <taxon>Bacteria</taxon>
        <taxon>Raymondiibacteriota</taxon>
    </lineage>
</organism>
<dbReference type="PROSITE" id="PS00045">
    <property type="entry name" value="HISTONE_LIKE"/>
    <property type="match status" value="1"/>
</dbReference>
<evidence type="ECO:0000256" key="2">
    <source>
        <dbReference type="RuleBase" id="RU003939"/>
    </source>
</evidence>
<evidence type="ECO:0000313" key="4">
    <source>
        <dbReference type="EMBL" id="OGK02579.1"/>
    </source>
</evidence>
<evidence type="ECO:0000256" key="3">
    <source>
        <dbReference type="SAM" id="MobiDB-lite"/>
    </source>
</evidence>
<dbReference type="InterPro" id="IPR000119">
    <property type="entry name" value="Hist_DNA-bd"/>
</dbReference>
<evidence type="ECO:0008006" key="6">
    <source>
        <dbReference type="Google" id="ProtNLM"/>
    </source>
</evidence>
<protein>
    <recommendedName>
        <fullName evidence="6">Integration host factor subunit beta</fullName>
    </recommendedName>
</protein>
<dbReference type="Gene3D" id="4.10.520.10">
    <property type="entry name" value="IHF-like DNA-binding proteins"/>
    <property type="match status" value="1"/>
</dbReference>
<dbReference type="GO" id="GO:0030527">
    <property type="term" value="F:structural constituent of chromatin"/>
    <property type="evidence" value="ECO:0007669"/>
    <property type="project" value="InterPro"/>
</dbReference>
<dbReference type="GO" id="GO:0003677">
    <property type="term" value="F:DNA binding"/>
    <property type="evidence" value="ECO:0007669"/>
    <property type="project" value="UniProtKB-KW"/>
</dbReference>
<accession>A0A1F7F7G2</accession>
<evidence type="ECO:0000313" key="5">
    <source>
        <dbReference type="Proteomes" id="UP000179243"/>
    </source>
</evidence>
<feature type="compositionally biased region" description="Basic and acidic residues" evidence="3">
    <location>
        <begin position="105"/>
        <end position="121"/>
    </location>
</feature>
<dbReference type="InterPro" id="IPR020816">
    <property type="entry name" value="Histone-like_DNA-bd_CS"/>
</dbReference>
<name>A0A1F7F7G2_UNCRA</name>
<gene>
    <name evidence="4" type="ORF">A2519_12245</name>
</gene>
<dbReference type="EMBL" id="MFYX01000105">
    <property type="protein sequence ID" value="OGK02579.1"/>
    <property type="molecule type" value="Genomic_DNA"/>
</dbReference>
<dbReference type="SMART" id="SM00411">
    <property type="entry name" value="BHL"/>
    <property type="match status" value="1"/>
</dbReference>
<evidence type="ECO:0000256" key="1">
    <source>
        <dbReference type="ARBA" id="ARBA00023125"/>
    </source>
</evidence>
<comment type="caution">
    <text evidence="4">The sequence shown here is derived from an EMBL/GenBank/DDBJ whole genome shotgun (WGS) entry which is preliminary data.</text>
</comment>
<dbReference type="GO" id="GO:0005829">
    <property type="term" value="C:cytosol"/>
    <property type="evidence" value="ECO:0007669"/>
    <property type="project" value="TreeGrafter"/>
</dbReference>
<keyword evidence="1" id="KW-0238">DNA-binding</keyword>
<feature type="region of interest" description="Disordered" evidence="3">
    <location>
        <begin position="93"/>
        <end position="121"/>
    </location>
</feature>
<dbReference type="SUPFAM" id="SSF47729">
    <property type="entry name" value="IHF-like DNA-binding proteins"/>
    <property type="match status" value="1"/>
</dbReference>